<feature type="domain" description="FecR protein" evidence="1">
    <location>
        <begin position="14"/>
        <end position="111"/>
    </location>
</feature>
<dbReference type="Pfam" id="PF16344">
    <property type="entry name" value="FecR_C"/>
    <property type="match status" value="1"/>
</dbReference>
<dbReference type="Gene3D" id="3.55.50.30">
    <property type="match status" value="1"/>
</dbReference>
<protein>
    <recommendedName>
        <fullName evidence="5">FecR family protein</fullName>
    </recommendedName>
</protein>
<dbReference type="GO" id="GO:0016989">
    <property type="term" value="F:sigma factor antagonist activity"/>
    <property type="evidence" value="ECO:0007669"/>
    <property type="project" value="TreeGrafter"/>
</dbReference>
<keyword evidence="4" id="KW-1185">Reference proteome</keyword>
<dbReference type="PANTHER" id="PTHR30273">
    <property type="entry name" value="PERIPLASMIC SIGNAL SENSOR AND SIGMA FACTOR ACTIVATOR FECR-RELATED"/>
    <property type="match status" value="1"/>
</dbReference>
<evidence type="ECO:0000313" key="4">
    <source>
        <dbReference type="Proteomes" id="UP000619457"/>
    </source>
</evidence>
<dbReference type="InterPro" id="IPR032508">
    <property type="entry name" value="FecR_C"/>
</dbReference>
<feature type="domain" description="Protein FecR C-terminal" evidence="2">
    <location>
        <begin position="156"/>
        <end position="224"/>
    </location>
</feature>
<evidence type="ECO:0000259" key="1">
    <source>
        <dbReference type="Pfam" id="PF04773"/>
    </source>
</evidence>
<dbReference type="Gene3D" id="2.60.120.1440">
    <property type="match status" value="1"/>
</dbReference>
<evidence type="ECO:0008006" key="5">
    <source>
        <dbReference type="Google" id="ProtNLM"/>
    </source>
</evidence>
<dbReference type="AlphaFoldDB" id="A0A918PQA4"/>
<dbReference type="InterPro" id="IPR006860">
    <property type="entry name" value="FecR"/>
</dbReference>
<reference evidence="3" key="1">
    <citation type="journal article" date="2014" name="Int. J. Syst. Evol. Microbiol.">
        <title>Complete genome sequence of Corynebacterium casei LMG S-19264T (=DSM 44701T), isolated from a smear-ripened cheese.</title>
        <authorList>
            <consortium name="US DOE Joint Genome Institute (JGI-PGF)"/>
            <person name="Walter F."/>
            <person name="Albersmeier A."/>
            <person name="Kalinowski J."/>
            <person name="Ruckert C."/>
        </authorList>
    </citation>
    <scope>NUCLEOTIDE SEQUENCE</scope>
    <source>
        <strain evidence="3">KCTC 12368</strain>
    </source>
</reference>
<comment type="caution">
    <text evidence="3">The sequence shown here is derived from an EMBL/GenBank/DDBJ whole genome shotgun (WGS) entry which is preliminary data.</text>
</comment>
<dbReference type="Pfam" id="PF04773">
    <property type="entry name" value="FecR"/>
    <property type="match status" value="1"/>
</dbReference>
<proteinExistence type="predicted"/>
<reference evidence="3" key="2">
    <citation type="submission" date="2020-09" db="EMBL/GenBank/DDBJ databases">
        <authorList>
            <person name="Sun Q."/>
            <person name="Kim S."/>
        </authorList>
    </citation>
    <scope>NUCLEOTIDE SEQUENCE</scope>
    <source>
        <strain evidence="3">KCTC 12368</strain>
    </source>
</reference>
<name>A0A918PQA4_9BACT</name>
<organism evidence="3 4">
    <name type="scientific">Echinicola pacifica</name>
    <dbReference type="NCBI Taxonomy" id="346377"/>
    <lineage>
        <taxon>Bacteria</taxon>
        <taxon>Pseudomonadati</taxon>
        <taxon>Bacteroidota</taxon>
        <taxon>Cytophagia</taxon>
        <taxon>Cytophagales</taxon>
        <taxon>Cyclobacteriaceae</taxon>
        <taxon>Echinicola</taxon>
    </lineage>
</organism>
<dbReference type="PANTHER" id="PTHR30273:SF2">
    <property type="entry name" value="PROTEIN FECR"/>
    <property type="match status" value="1"/>
</dbReference>
<dbReference type="Proteomes" id="UP000619457">
    <property type="component" value="Unassembled WGS sequence"/>
</dbReference>
<dbReference type="EMBL" id="BMWX01000001">
    <property type="protein sequence ID" value="GGZ16735.1"/>
    <property type="molecule type" value="Genomic_DNA"/>
</dbReference>
<dbReference type="InterPro" id="IPR012373">
    <property type="entry name" value="Ferrdict_sens_TM"/>
</dbReference>
<evidence type="ECO:0000313" key="3">
    <source>
        <dbReference type="EMBL" id="GGZ16735.1"/>
    </source>
</evidence>
<gene>
    <name evidence="3" type="ORF">GCM10007049_06390</name>
</gene>
<evidence type="ECO:0000259" key="2">
    <source>
        <dbReference type="Pfam" id="PF16344"/>
    </source>
</evidence>
<accession>A0A918PQA4</accession>
<sequence>MSLGTFLVLKEESYETAYGQLLQLELPDGSSVTLNGNSSISYSPMVWKLFDSRKLKLTGEVFFDVAKKEKEGQSVKFQVLTRNLTIEVLGTRFNVIDRAGKESVVLEEGIVQLFLPQAEKPLEMLPGDYISYNSRISAMLRMKVQPEEYTSWKDKYIVLNNKTLGELAQIITSVYGKKVIFQNPGDKEIPLEGKVPSDEIKILITALHLVTKLDIKLKDDIVTISNSQEELTN</sequence>